<protein>
    <recommendedName>
        <fullName evidence="3">Septum formation-related domain-containing protein</fullName>
    </recommendedName>
</protein>
<keyword evidence="2" id="KW-0472">Membrane</keyword>
<evidence type="ECO:0000259" key="3">
    <source>
        <dbReference type="Pfam" id="PF13845"/>
    </source>
</evidence>
<gene>
    <name evidence="4" type="ORF">GCM10023169_09790</name>
</gene>
<evidence type="ECO:0000313" key="5">
    <source>
        <dbReference type="Proteomes" id="UP001500622"/>
    </source>
</evidence>
<accession>A0ABP8KZM0</accession>
<feature type="region of interest" description="Disordered" evidence="1">
    <location>
        <begin position="50"/>
        <end position="73"/>
    </location>
</feature>
<comment type="caution">
    <text evidence="4">The sequence shown here is derived from an EMBL/GenBank/DDBJ whole genome shotgun (WGS) entry which is preliminary data.</text>
</comment>
<dbReference type="InterPro" id="IPR026004">
    <property type="entry name" value="Septum_form"/>
</dbReference>
<keyword evidence="2" id="KW-1133">Transmembrane helix</keyword>
<name>A0ABP8KZM0_9MICO</name>
<dbReference type="EMBL" id="BAABGN010000002">
    <property type="protein sequence ID" value="GAA4419282.1"/>
    <property type="molecule type" value="Genomic_DNA"/>
</dbReference>
<evidence type="ECO:0000313" key="4">
    <source>
        <dbReference type="EMBL" id="GAA4419282.1"/>
    </source>
</evidence>
<proteinExistence type="predicted"/>
<feature type="compositionally biased region" description="Low complexity" evidence="1">
    <location>
        <begin position="50"/>
        <end position="62"/>
    </location>
</feature>
<dbReference type="Pfam" id="PF13845">
    <property type="entry name" value="Septum_form"/>
    <property type="match status" value="1"/>
</dbReference>
<keyword evidence="2" id="KW-0812">Transmembrane</keyword>
<dbReference type="Proteomes" id="UP001500622">
    <property type="component" value="Unassembled WGS sequence"/>
</dbReference>
<reference evidence="5" key="1">
    <citation type="journal article" date="2019" name="Int. J. Syst. Evol. Microbiol.">
        <title>The Global Catalogue of Microorganisms (GCM) 10K type strain sequencing project: providing services to taxonomists for standard genome sequencing and annotation.</title>
        <authorList>
            <consortium name="The Broad Institute Genomics Platform"/>
            <consortium name="The Broad Institute Genome Sequencing Center for Infectious Disease"/>
            <person name="Wu L."/>
            <person name="Ma J."/>
        </authorList>
    </citation>
    <scope>NUCLEOTIDE SEQUENCE [LARGE SCALE GENOMIC DNA]</scope>
    <source>
        <strain evidence="5">JCM 17810</strain>
    </source>
</reference>
<evidence type="ECO:0000256" key="2">
    <source>
        <dbReference type="SAM" id="Phobius"/>
    </source>
</evidence>
<feature type="transmembrane region" description="Helical" evidence="2">
    <location>
        <begin position="21"/>
        <end position="50"/>
    </location>
</feature>
<keyword evidence="5" id="KW-1185">Reference proteome</keyword>
<sequence>MVLGFISYQKAKRGNGSRAPGVGGMIVGALSAAVVTLAVLSSVAASLSAYSPSGSSPQPTGTEQPDDPALSGEEVPIGTMQVGQCALEVDPSVAVVTLLDCAEWHQAEVFGEVSLGEGEYPGDDAVASAASEQCTAAGENIAIPADVGTSALRVSTLTPDQAGWEHGTTSALCVLLHIEGRNMSGYVGTDSFTVR</sequence>
<organism evidence="4 5">
    <name type="scientific">Georgenia halophila</name>
    <dbReference type="NCBI Taxonomy" id="620889"/>
    <lineage>
        <taxon>Bacteria</taxon>
        <taxon>Bacillati</taxon>
        <taxon>Actinomycetota</taxon>
        <taxon>Actinomycetes</taxon>
        <taxon>Micrococcales</taxon>
        <taxon>Bogoriellaceae</taxon>
        <taxon>Georgenia</taxon>
    </lineage>
</organism>
<evidence type="ECO:0000256" key="1">
    <source>
        <dbReference type="SAM" id="MobiDB-lite"/>
    </source>
</evidence>
<feature type="domain" description="Septum formation-related" evidence="3">
    <location>
        <begin position="80"/>
        <end position="173"/>
    </location>
</feature>